<evidence type="ECO:0000256" key="1">
    <source>
        <dbReference type="ARBA" id="ARBA00001946"/>
    </source>
</evidence>
<dbReference type="GO" id="GO:0046872">
    <property type="term" value="F:metal ion binding"/>
    <property type="evidence" value="ECO:0007669"/>
    <property type="project" value="UniProtKB-KW"/>
</dbReference>
<keyword evidence="5" id="KW-0119">Carbohydrate metabolism</keyword>
<proteinExistence type="predicted"/>
<keyword evidence="2" id="KW-0479">Metal-binding</keyword>
<evidence type="ECO:0000256" key="3">
    <source>
        <dbReference type="ARBA" id="ARBA00022801"/>
    </source>
</evidence>
<keyword evidence="3" id="KW-0378">Hydrolase</keyword>
<accession>A0AAP9DVV9</accession>
<dbReference type="Pfam" id="PF04794">
    <property type="entry name" value="YdjC"/>
    <property type="match status" value="1"/>
</dbReference>
<dbReference type="PANTHER" id="PTHR31609:SF1">
    <property type="entry name" value="CARBOHYDRATE DEACETYLASE"/>
    <property type="match status" value="1"/>
</dbReference>
<comment type="cofactor">
    <cofactor evidence="1">
        <name>Mg(2+)</name>
        <dbReference type="ChEBI" id="CHEBI:18420"/>
    </cofactor>
</comment>
<evidence type="ECO:0000256" key="4">
    <source>
        <dbReference type="ARBA" id="ARBA00022842"/>
    </source>
</evidence>
<dbReference type="EMBL" id="JAMDMM010000024">
    <property type="protein sequence ID" value="MCY9608121.1"/>
    <property type="molecule type" value="Genomic_DNA"/>
</dbReference>
<reference evidence="6 9" key="2">
    <citation type="submission" date="2022-05" db="EMBL/GenBank/DDBJ databases">
        <title>Genome Sequencing of Bee-Associated Microbes.</title>
        <authorList>
            <person name="Dunlap C."/>
        </authorList>
    </citation>
    <scope>NUCLEOTIDE SEQUENCE [LARGE SCALE GENOMIC DNA]</scope>
    <source>
        <strain evidence="6 9">NRRL B-14613</strain>
    </source>
</reference>
<dbReference type="GO" id="GO:0019213">
    <property type="term" value="F:deacetylase activity"/>
    <property type="evidence" value="ECO:0007669"/>
    <property type="project" value="TreeGrafter"/>
</dbReference>
<gene>
    <name evidence="7" type="ORF">FLT43_18380</name>
    <name evidence="6" type="ORF">M5W83_13315</name>
</gene>
<dbReference type="AlphaFoldDB" id="A0AAP9DVV9"/>
<dbReference type="Gene3D" id="3.20.20.370">
    <property type="entry name" value="Glycoside hydrolase/deacetylase"/>
    <property type="match status" value="1"/>
</dbReference>
<dbReference type="RefSeq" id="WP_087441510.1">
    <property type="nucleotide sequence ID" value="NZ_CABMNB010000020.1"/>
</dbReference>
<evidence type="ECO:0000313" key="9">
    <source>
        <dbReference type="Proteomes" id="UP001209276"/>
    </source>
</evidence>
<dbReference type="InterPro" id="IPR011330">
    <property type="entry name" value="Glyco_hydro/deAcase_b/a-brl"/>
</dbReference>
<dbReference type="CDD" id="cd10802">
    <property type="entry name" value="YdjC_TTHB029_like"/>
    <property type="match status" value="1"/>
</dbReference>
<evidence type="ECO:0000256" key="5">
    <source>
        <dbReference type="ARBA" id="ARBA00023277"/>
    </source>
</evidence>
<name>A0AAP9DVV9_PANTH</name>
<keyword evidence="4" id="KW-0460">Magnesium</keyword>
<evidence type="ECO:0000256" key="2">
    <source>
        <dbReference type="ARBA" id="ARBA00022723"/>
    </source>
</evidence>
<protein>
    <submittedName>
        <fullName evidence="7">ChbG/HpnK family deacetylase</fullName>
    </submittedName>
    <submittedName>
        <fullName evidence="6">Polysaccharide deacetylase family protein</fullName>
    </submittedName>
</protein>
<dbReference type="InterPro" id="IPR006879">
    <property type="entry name" value="YdjC-like"/>
</dbReference>
<dbReference type="PANTHER" id="PTHR31609">
    <property type="entry name" value="YDJC DEACETYLASE FAMILY MEMBER"/>
    <property type="match status" value="1"/>
</dbReference>
<evidence type="ECO:0000313" key="8">
    <source>
        <dbReference type="Proteomes" id="UP000315377"/>
    </source>
</evidence>
<dbReference type="Proteomes" id="UP000315377">
    <property type="component" value="Chromosome"/>
</dbReference>
<keyword evidence="9" id="KW-1185">Reference proteome</keyword>
<dbReference type="Proteomes" id="UP001209276">
    <property type="component" value="Unassembled WGS sequence"/>
</dbReference>
<organism evidence="7 8">
    <name type="scientific">Paenibacillus thiaminolyticus</name>
    <name type="common">Bacillus thiaminolyticus</name>
    <dbReference type="NCBI Taxonomy" id="49283"/>
    <lineage>
        <taxon>Bacteria</taxon>
        <taxon>Bacillati</taxon>
        <taxon>Bacillota</taxon>
        <taxon>Bacilli</taxon>
        <taxon>Bacillales</taxon>
        <taxon>Paenibacillaceae</taxon>
        <taxon>Paenibacillus</taxon>
    </lineage>
</organism>
<dbReference type="GO" id="GO:0016787">
    <property type="term" value="F:hydrolase activity"/>
    <property type="evidence" value="ECO:0007669"/>
    <property type="project" value="UniProtKB-KW"/>
</dbReference>
<dbReference type="GO" id="GO:0005975">
    <property type="term" value="P:carbohydrate metabolic process"/>
    <property type="evidence" value="ECO:0007669"/>
    <property type="project" value="InterPro"/>
</dbReference>
<dbReference type="GeneID" id="76997930"/>
<evidence type="ECO:0000313" key="6">
    <source>
        <dbReference type="EMBL" id="MCY9608121.1"/>
    </source>
</evidence>
<dbReference type="SUPFAM" id="SSF88713">
    <property type="entry name" value="Glycoside hydrolase/deacetylase"/>
    <property type="match status" value="1"/>
</dbReference>
<dbReference type="EMBL" id="CP041405">
    <property type="protein sequence ID" value="QDM45222.1"/>
    <property type="molecule type" value="Genomic_DNA"/>
</dbReference>
<sequence length="315" mass="35770">MTQRHIRTRLILNCDDFGQSTAANQAIMHLLEERTVSSATIMPPAPAFAEAAEWSRRTGQRNVGLHLTLTSEFDGYRWSGLTGGPSLHDGSGYLHATVEAFERHANTRDVKRELNAQYRAVRVAGIDISHVDNHMGSLYGMATGRSFLPYVLWRCSRWGLPFRLFRRIDERDQLLASIAGAPQTLRKVVALADALGVALPDYLLSHPYHVEAGETYDSFKRMLIGKLYDLPEGIVETYIHPAVEDSSMAARIPSWEKRVWEYRLMLDDDFAYARRDAGVELTDYRYVRKTRRPVRLRGALRLLALLLPESRNGAR</sequence>
<reference evidence="7 8" key="1">
    <citation type="submission" date="2019-07" db="EMBL/GenBank/DDBJ databases">
        <title>Paenibacillus thiaminolyticus NRRL B-4156.</title>
        <authorList>
            <person name="Hehnly C."/>
            <person name="Zhang L."/>
        </authorList>
    </citation>
    <scope>NUCLEOTIDE SEQUENCE [LARGE SCALE GENOMIC DNA]</scope>
    <source>
        <strain evidence="7 8">NRRL B-4156</strain>
    </source>
</reference>
<evidence type="ECO:0000313" key="7">
    <source>
        <dbReference type="EMBL" id="QDM45222.1"/>
    </source>
</evidence>